<accession>A0A8J2YDS1</accession>
<proteinExistence type="predicted"/>
<organism evidence="1 2">
    <name type="scientific">Marinithermofilum abyssi</name>
    <dbReference type="NCBI Taxonomy" id="1571185"/>
    <lineage>
        <taxon>Bacteria</taxon>
        <taxon>Bacillati</taxon>
        <taxon>Bacillota</taxon>
        <taxon>Bacilli</taxon>
        <taxon>Bacillales</taxon>
        <taxon>Thermoactinomycetaceae</taxon>
        <taxon>Marinithermofilum</taxon>
    </lineage>
</organism>
<name>A0A8J2YDS1_9BACL</name>
<evidence type="ECO:0000313" key="2">
    <source>
        <dbReference type="Proteomes" id="UP000625210"/>
    </source>
</evidence>
<dbReference type="Proteomes" id="UP000625210">
    <property type="component" value="Unassembled WGS sequence"/>
</dbReference>
<protein>
    <submittedName>
        <fullName evidence="1">Uncharacterized protein</fullName>
    </submittedName>
</protein>
<gene>
    <name evidence="1" type="ORF">GCM10011571_13520</name>
</gene>
<keyword evidence="2" id="KW-1185">Reference proteome</keyword>
<sequence>MTRIMSGLWKGNWQRNSFRRKGKYDESFDLTLKTNGFIPIDRFPNRSRFRTHRSQKTFKIGKV</sequence>
<dbReference type="EMBL" id="BMHQ01000004">
    <property type="protein sequence ID" value="GGE13376.1"/>
    <property type="molecule type" value="Genomic_DNA"/>
</dbReference>
<dbReference type="AlphaFoldDB" id="A0A8J2YDS1"/>
<reference evidence="1" key="1">
    <citation type="journal article" date="2014" name="Int. J. Syst. Evol. Microbiol.">
        <title>Complete genome sequence of Corynebacterium casei LMG S-19264T (=DSM 44701T), isolated from a smear-ripened cheese.</title>
        <authorList>
            <consortium name="US DOE Joint Genome Institute (JGI-PGF)"/>
            <person name="Walter F."/>
            <person name="Albersmeier A."/>
            <person name="Kalinowski J."/>
            <person name="Ruckert C."/>
        </authorList>
    </citation>
    <scope>NUCLEOTIDE SEQUENCE</scope>
    <source>
        <strain evidence="1">CGMCC 1.15179</strain>
    </source>
</reference>
<comment type="caution">
    <text evidence="1">The sequence shown here is derived from an EMBL/GenBank/DDBJ whole genome shotgun (WGS) entry which is preliminary data.</text>
</comment>
<reference evidence="1" key="2">
    <citation type="submission" date="2020-09" db="EMBL/GenBank/DDBJ databases">
        <authorList>
            <person name="Sun Q."/>
            <person name="Zhou Y."/>
        </authorList>
    </citation>
    <scope>NUCLEOTIDE SEQUENCE</scope>
    <source>
        <strain evidence="1">CGMCC 1.15179</strain>
    </source>
</reference>
<evidence type="ECO:0000313" key="1">
    <source>
        <dbReference type="EMBL" id="GGE13376.1"/>
    </source>
</evidence>